<evidence type="ECO:0000256" key="11">
    <source>
        <dbReference type="SAM" id="Phobius"/>
    </source>
</evidence>
<feature type="region of interest" description="Disordered" evidence="10">
    <location>
        <begin position="1245"/>
        <end position="1264"/>
    </location>
</feature>
<feature type="transmembrane region" description="Helical" evidence="11">
    <location>
        <begin position="36"/>
        <end position="57"/>
    </location>
</feature>
<dbReference type="RefSeq" id="XP_025052016.1">
    <property type="nucleotide sequence ID" value="XM_025196231.1"/>
</dbReference>
<feature type="transmembrane region" description="Helical" evidence="11">
    <location>
        <begin position="1138"/>
        <end position="1155"/>
    </location>
</feature>
<feature type="transmembrane region" description="Helical" evidence="11">
    <location>
        <begin position="1021"/>
        <end position="1041"/>
    </location>
</feature>
<evidence type="ECO:0000313" key="14">
    <source>
        <dbReference type="RefSeq" id="XP_025052016.1"/>
    </source>
</evidence>
<feature type="transmembrane region" description="Helical" evidence="11">
    <location>
        <begin position="1167"/>
        <end position="1185"/>
    </location>
</feature>
<dbReference type="CDD" id="cd03263">
    <property type="entry name" value="ABC_subfamily_A"/>
    <property type="match status" value="2"/>
</dbReference>
<dbReference type="InterPro" id="IPR027417">
    <property type="entry name" value="P-loop_NTPase"/>
</dbReference>
<dbReference type="Gene3D" id="3.40.50.300">
    <property type="entry name" value="P-loop containing nucleotide triphosphate hydrolases"/>
    <property type="match status" value="2"/>
</dbReference>
<keyword evidence="7" id="KW-0067">ATP-binding</keyword>
<feature type="transmembrane region" description="Helical" evidence="11">
    <location>
        <begin position="353"/>
        <end position="374"/>
    </location>
</feature>
<gene>
    <name evidence="14" type="primary">LOC102384911</name>
</gene>
<dbReference type="GO" id="GO:0005319">
    <property type="term" value="F:lipid transporter activity"/>
    <property type="evidence" value="ECO:0007669"/>
    <property type="project" value="TreeGrafter"/>
</dbReference>
<dbReference type="GO" id="GO:0005524">
    <property type="term" value="F:ATP binding"/>
    <property type="evidence" value="ECO:0007669"/>
    <property type="project" value="UniProtKB-KW"/>
</dbReference>
<dbReference type="PANTHER" id="PTHR19229">
    <property type="entry name" value="ATP-BINDING CASSETTE TRANSPORTER SUBFAMILY A ABCA"/>
    <property type="match status" value="1"/>
</dbReference>
<feature type="compositionally biased region" description="Acidic residues" evidence="10">
    <location>
        <begin position="1254"/>
        <end position="1263"/>
    </location>
</feature>
<evidence type="ECO:0000256" key="9">
    <source>
        <dbReference type="ARBA" id="ARBA00023136"/>
    </source>
</evidence>
<feature type="transmembrane region" description="Helical" evidence="11">
    <location>
        <begin position="218"/>
        <end position="241"/>
    </location>
</feature>
<feature type="transmembrane region" description="Helical" evidence="11">
    <location>
        <begin position="1068"/>
        <end position="1094"/>
    </location>
</feature>
<dbReference type="GeneID" id="102384911"/>
<evidence type="ECO:0000256" key="2">
    <source>
        <dbReference type="ARBA" id="ARBA00008869"/>
    </source>
</evidence>
<dbReference type="GO" id="GO:0140359">
    <property type="term" value="F:ABC-type transporter activity"/>
    <property type="evidence" value="ECO:0007669"/>
    <property type="project" value="InterPro"/>
</dbReference>
<feature type="transmembrane region" description="Helical" evidence="11">
    <location>
        <begin position="870"/>
        <end position="892"/>
    </location>
</feature>
<dbReference type="Pfam" id="PF00005">
    <property type="entry name" value="ABC_tran"/>
    <property type="match status" value="2"/>
</dbReference>
<dbReference type="KEGG" id="asn:102384911"/>
<evidence type="ECO:0000256" key="6">
    <source>
        <dbReference type="ARBA" id="ARBA00022741"/>
    </source>
</evidence>
<dbReference type="SMART" id="SM00382">
    <property type="entry name" value="AAA"/>
    <property type="match status" value="2"/>
</dbReference>
<evidence type="ECO:0000256" key="4">
    <source>
        <dbReference type="ARBA" id="ARBA00022692"/>
    </source>
</evidence>
<proteinExistence type="inferred from homology"/>
<dbReference type="STRING" id="38654.A0A3Q0FWQ5"/>
<accession>A0A3Q0FWQ5</accession>
<feature type="transmembrane region" description="Helical" evidence="11">
    <location>
        <begin position="291"/>
        <end position="317"/>
    </location>
</feature>
<dbReference type="SUPFAM" id="SSF52540">
    <property type="entry name" value="P-loop containing nucleoside triphosphate hydrolases"/>
    <property type="match status" value="2"/>
</dbReference>
<dbReference type="PROSITE" id="PS50893">
    <property type="entry name" value="ABC_TRANSPORTER_2"/>
    <property type="match status" value="2"/>
</dbReference>
<feature type="domain" description="ABC transporter" evidence="12">
    <location>
        <begin position="478"/>
        <end position="713"/>
    </location>
</feature>
<keyword evidence="4 11" id="KW-0812">Transmembrane</keyword>
<dbReference type="InterPro" id="IPR013525">
    <property type="entry name" value="ABC2_TM"/>
</dbReference>
<keyword evidence="13" id="KW-1185">Reference proteome</keyword>
<dbReference type="FunFam" id="3.40.50.300:FF:000335">
    <property type="entry name" value="ATP binding cassette subfamily A member 5"/>
    <property type="match status" value="1"/>
</dbReference>
<feature type="transmembrane region" description="Helical" evidence="11">
    <location>
        <begin position="1106"/>
        <end position="1132"/>
    </location>
</feature>
<dbReference type="GO" id="GO:0005886">
    <property type="term" value="C:plasma membrane"/>
    <property type="evidence" value="ECO:0007669"/>
    <property type="project" value="UniProtKB-ARBA"/>
</dbReference>
<dbReference type="GO" id="GO:0016887">
    <property type="term" value="F:ATP hydrolysis activity"/>
    <property type="evidence" value="ECO:0007669"/>
    <property type="project" value="InterPro"/>
</dbReference>
<dbReference type="PANTHER" id="PTHR19229:SF274">
    <property type="entry name" value="ABC-TYPE ORGANIC ANION TRANSPORTER ABCA8"/>
    <property type="match status" value="1"/>
</dbReference>
<dbReference type="InParanoid" id="A0A3Q0FWQ5"/>
<feature type="transmembrane region" description="Helical" evidence="11">
    <location>
        <begin position="329"/>
        <end position="347"/>
    </location>
</feature>
<keyword evidence="5" id="KW-0677">Repeat</keyword>
<feature type="transmembrane region" description="Helical" evidence="11">
    <location>
        <begin position="262"/>
        <end position="285"/>
    </location>
</feature>
<evidence type="ECO:0000256" key="8">
    <source>
        <dbReference type="ARBA" id="ARBA00022989"/>
    </source>
</evidence>
<evidence type="ECO:0000256" key="7">
    <source>
        <dbReference type="ARBA" id="ARBA00022840"/>
    </source>
</evidence>
<dbReference type="Proteomes" id="UP000189705">
    <property type="component" value="Unplaced"/>
</dbReference>
<feature type="transmembrane region" description="Helical" evidence="11">
    <location>
        <begin position="394"/>
        <end position="416"/>
    </location>
</feature>
<keyword evidence="3" id="KW-0813">Transport</keyword>
<keyword evidence="8 11" id="KW-1133">Transmembrane helix</keyword>
<evidence type="ECO:0000259" key="12">
    <source>
        <dbReference type="PROSITE" id="PS50893"/>
    </source>
</evidence>
<evidence type="ECO:0000313" key="13">
    <source>
        <dbReference type="Proteomes" id="UP000189705"/>
    </source>
</evidence>
<evidence type="ECO:0000256" key="3">
    <source>
        <dbReference type="ARBA" id="ARBA00022448"/>
    </source>
</evidence>
<dbReference type="InterPro" id="IPR026082">
    <property type="entry name" value="ABCA"/>
</dbReference>
<protein>
    <submittedName>
        <fullName evidence="14">ATP-binding cassette sub-family A member 8-like</fullName>
    </submittedName>
</protein>
<feature type="domain" description="ABC transporter" evidence="12">
    <location>
        <begin position="1296"/>
        <end position="1529"/>
    </location>
</feature>
<comment type="similarity">
    <text evidence="2">Belongs to the ABC transporter superfamily. ABCA family.</text>
</comment>
<keyword evidence="6" id="KW-0547">Nucleotide-binding</keyword>
<dbReference type="InterPro" id="IPR003439">
    <property type="entry name" value="ABC_transporter-like_ATP-bd"/>
</dbReference>
<keyword evidence="9 11" id="KW-0472">Membrane</keyword>
<dbReference type="FunFam" id="3.40.50.300:FF:000436">
    <property type="entry name" value="ATP binding cassette subfamily A member 9"/>
    <property type="match status" value="1"/>
</dbReference>
<evidence type="ECO:0000256" key="10">
    <source>
        <dbReference type="SAM" id="MobiDB-lite"/>
    </source>
</evidence>
<evidence type="ECO:0000256" key="1">
    <source>
        <dbReference type="ARBA" id="ARBA00004141"/>
    </source>
</evidence>
<name>A0A3Q0FWQ5_ALLSI</name>
<sequence length="1841" mass="208440">MQTLHRNMSVFQQTKMLLWKNVLTKWRRKRQSFQEWILSLLFLSLVYVVSLNSHFFFRRDIPYAFLGQLNGSTSDVTHISYTPVTSTTKEIMNKVASKSVMMGIRAEGVEDEKFLEEGEHSQHDFFGVVFKDDLSYNLRHSWKTPFPNDNFGHIDICYNFSATYCKNPEYWYEGFVALQSSIDAAIIEMKTNHSVWKEMKSISGVRMQSSSLLNSMVWGIYFTLVFIAMCFSAFVQVLSTNMTREKKNIKVLMKMMGLQDSAFWLSWSLLYTAYVFIMSCLMTAVSFYDEFYLSSFFPIVFLFLLYGISSIHFTFLISSIFKKPKTTSSAVFLLSFLSGILSIITLLGKPPVAFEWVFGFLSPFVFNAGIAKIFHLERYGIGFYFSNLMDESSFLLKIYIILIIDSVLYMLLAVYFDKVLPDKYGTPYPPLFFLKSSYWVKSQRRYDGGRSEFEQNCDHAFGDNVEPVPPEFAGKEAIRLSNIKKTYGKKEKQVEALRGLSLNIYEGQITALLGHSGAGKTTLLNVLSGLTEASEGSATIFNHRLSEVRDKDRIKERIGFCPQFNLQFEALTVKENLRVFAGIKGILSSETEREVKNILTQLDMIHIQDKQADKISSGQKRSLSLGIAMLGNPQVLLLDEPTAGMDPSSRYQVWNLLKDGKAARVTLFSTQFMDEADILADRKAFISHGKLKCVGSSLFLKKKWGIGYHLRMHTSELCHSEEMTSLVKEYIPNATFSGQRENELEYVLPLETVDKFPDLFCGLDSHSDQGIINYGVTVTSLEDVFLKLEGEEAIAEGTSSLLGDGILGEEQAEEEKEPFSVDGVEQDLSLSDIQRTTVTGMALWRQQVCAMARLRLLRLKKASKTFKSILLLYTVLLLPLILESLLIGIWFLNNSWEMSSALYFRPLGMKGDKEYKDYTSLLILNETGSSIDDFIRNLEKQNIALDITSKENKMERLMHNGAIKVSGDNQSYNFTILCHLEVINCYPVLMNIISNALLGASNFTGRIRVWNSPFFNIHEGFWDYFVSFLLAYMLLLLPGFFPQFTMNHIEDYKRKARSQLRISGLFPSAYWCGQALVDISLAWILVISIFGMYFAMSSANTWDVSLVFSLIACCIGYGVSMVLFLYLIAFIFCKGCSSLFLSCALIAVTTAAFTFSEILKYTFSIQIANFFFFFVPVYPLIGFIITAPEIFSSYRSVDNSRSELFISIFAPYIHCVAFIFLLRYLEMKYGRAVLRGDPVFRISPRKEPCHQNPEEPEEEDEDVQTERAKIRHAIASQHEGEKPLIIVNNLRKEYEVKKAGSVFKNKKKVSVKNISFCVKEGEIFGLLGPSGAGKSTTINMITGETTLSAGQVLAKGKGAAESQLEASAPGFLSYCPQENPLWPTLTVQEHLEVYAAVKGLRKEDAAVTIFRILKALELQKYFKKAAGELPAWITRKLCLALSLLGNPTVVLLDEPSAGMDPRGQSQVWKVICSALKSKEQGAILTTHCMEEAEAVCDRVAILVSGWIRCIGSIQYLKSKFGKSYLLEIKLKDSGQADQLHTEILRIFPQAARQERFSSLLVYKVPMEDALPLSQAFSKMERAKRSVGFEEYTFSLNTLSQMVLELSREQKDNSDLDLDGNFEQNLLDAEMENVILPLYKSIVLPRYECCIQFWSPPVKKMPGYDISPGAPTNAQQAGAHKAGLLLRLPLFHRHRCLCTTSTLQVFLELSLEQEKHDFDLELDENMNSNNFSGKSPQGKSTFDPYCQDVPYASLGQLDDLTFNTTSANVVYTPANSTARLIMKNVASKSLLAVFSPVLGKLREPSRCLFQVFLDLSREQEKDNFNLALDGNYDWKHLNQEEP</sequence>
<feature type="transmembrane region" description="Helical" evidence="11">
    <location>
        <begin position="1205"/>
        <end position="1225"/>
    </location>
</feature>
<reference evidence="14" key="1">
    <citation type="submission" date="2025-08" db="UniProtKB">
        <authorList>
            <consortium name="RefSeq"/>
        </authorList>
    </citation>
    <scope>IDENTIFICATION</scope>
</reference>
<comment type="subcellular location">
    <subcellularLocation>
        <location evidence="1">Membrane</location>
        <topology evidence="1">Multi-pass membrane protein</topology>
    </subcellularLocation>
</comment>
<organism evidence="13 14">
    <name type="scientific">Alligator sinensis</name>
    <name type="common">Chinese alligator</name>
    <dbReference type="NCBI Taxonomy" id="38654"/>
    <lineage>
        <taxon>Eukaryota</taxon>
        <taxon>Metazoa</taxon>
        <taxon>Chordata</taxon>
        <taxon>Craniata</taxon>
        <taxon>Vertebrata</taxon>
        <taxon>Euteleostomi</taxon>
        <taxon>Archelosauria</taxon>
        <taxon>Archosauria</taxon>
        <taxon>Crocodylia</taxon>
        <taxon>Alligatoridae</taxon>
        <taxon>Alligatorinae</taxon>
        <taxon>Alligator</taxon>
    </lineage>
</organism>
<dbReference type="InterPro" id="IPR003593">
    <property type="entry name" value="AAA+_ATPase"/>
</dbReference>
<evidence type="ECO:0000256" key="5">
    <source>
        <dbReference type="ARBA" id="ARBA00022737"/>
    </source>
</evidence>
<dbReference type="Pfam" id="PF12698">
    <property type="entry name" value="ABC2_membrane_3"/>
    <property type="match status" value="2"/>
</dbReference>